<dbReference type="Gene3D" id="3.60.15.10">
    <property type="entry name" value="Ribonuclease Z/Hydroxyacylglutathione hydrolase-like"/>
    <property type="match status" value="1"/>
</dbReference>
<keyword evidence="3" id="KW-1185">Reference proteome</keyword>
<dbReference type="CDD" id="cd07726">
    <property type="entry name" value="ST1585-like_MBL-fold"/>
    <property type="match status" value="1"/>
</dbReference>
<dbReference type="OrthoDB" id="9761531at2"/>
<dbReference type="GO" id="GO:0016787">
    <property type="term" value="F:hydrolase activity"/>
    <property type="evidence" value="ECO:0007669"/>
    <property type="project" value="UniProtKB-KW"/>
</dbReference>
<dbReference type="Proteomes" id="UP000298058">
    <property type="component" value="Unassembled WGS sequence"/>
</dbReference>
<dbReference type="InterPro" id="IPR050855">
    <property type="entry name" value="NDM-1-like"/>
</dbReference>
<dbReference type="AlphaFoldDB" id="A0A4R9LZJ8"/>
<evidence type="ECO:0000313" key="3">
    <source>
        <dbReference type="Proteomes" id="UP000298058"/>
    </source>
</evidence>
<dbReference type="PANTHER" id="PTHR42951">
    <property type="entry name" value="METALLO-BETA-LACTAMASE DOMAIN-CONTAINING"/>
    <property type="match status" value="1"/>
</dbReference>
<gene>
    <name evidence="2" type="ORF">EHS15_11680</name>
</gene>
<dbReference type="EMBL" id="RQHW01000042">
    <property type="protein sequence ID" value="TGN19061.1"/>
    <property type="molecule type" value="Genomic_DNA"/>
</dbReference>
<reference evidence="2" key="1">
    <citation type="journal article" date="2019" name="PLoS Negl. Trop. Dis.">
        <title>Revisiting the worldwide diversity of Leptospira species in the environment.</title>
        <authorList>
            <person name="Vincent A.T."/>
            <person name="Schiettekatte O."/>
            <person name="Bourhy P."/>
            <person name="Veyrier F.J."/>
            <person name="Picardeau M."/>
        </authorList>
    </citation>
    <scope>NUCLEOTIDE SEQUENCE [LARGE SCALE GENOMIC DNA]</scope>
    <source>
        <strain evidence="2">201300427</strain>
    </source>
</reference>
<keyword evidence="2" id="KW-0378">Hydrolase</keyword>
<feature type="domain" description="Metallo-beta-lactamase" evidence="1">
    <location>
        <begin position="18"/>
        <end position="221"/>
    </location>
</feature>
<dbReference type="SMART" id="SM00849">
    <property type="entry name" value="Lactamase_B"/>
    <property type="match status" value="1"/>
</dbReference>
<dbReference type="PANTHER" id="PTHR42951:SF22">
    <property type="entry name" value="METALLO BETA-LACTAMASE SUPERFAMILY LIPOPROTEIN"/>
    <property type="match status" value="1"/>
</dbReference>
<dbReference type="InterPro" id="IPR037482">
    <property type="entry name" value="ST1585_MBL-fold"/>
</dbReference>
<dbReference type="InterPro" id="IPR001279">
    <property type="entry name" value="Metallo-B-lactamas"/>
</dbReference>
<evidence type="ECO:0000259" key="1">
    <source>
        <dbReference type="SMART" id="SM00849"/>
    </source>
</evidence>
<accession>A0A4R9LZJ8</accession>
<dbReference type="RefSeq" id="WP_135760744.1">
    <property type="nucleotide sequence ID" value="NZ_RQHW01000042.1"/>
</dbReference>
<protein>
    <submittedName>
        <fullName evidence="2">MBL fold metallo-hydrolase</fullName>
    </submittedName>
</protein>
<evidence type="ECO:0000313" key="2">
    <source>
        <dbReference type="EMBL" id="TGN19061.1"/>
    </source>
</evidence>
<comment type="caution">
    <text evidence="2">The sequence shown here is derived from an EMBL/GenBank/DDBJ whole genome shotgun (WGS) entry which is preliminary data.</text>
</comment>
<name>A0A4R9LZJ8_9LEPT</name>
<organism evidence="2 3">
    <name type="scientific">Leptospira idonii</name>
    <dbReference type="NCBI Taxonomy" id="1193500"/>
    <lineage>
        <taxon>Bacteria</taxon>
        <taxon>Pseudomonadati</taxon>
        <taxon>Spirochaetota</taxon>
        <taxon>Spirochaetia</taxon>
        <taxon>Leptospirales</taxon>
        <taxon>Leptospiraceae</taxon>
        <taxon>Leptospira</taxon>
    </lineage>
</organism>
<proteinExistence type="predicted"/>
<sequence length="310" mass="34564">MDSIYTIDCHYADFEKVACAYLLVENGRGTFVEVNTTHALPHLLGKLKEVGLKPEDVDYVIVTHVHLDHAGGSSALLRVCPNAILLAHPKTAKHLIHPSRLIESSTSVYGEEMFRKLYGTIDPVQESRIRVMADGESLEWGDRKFIFHYTRGHANHHFCIYESKSNSIFTGDSFGISYPGLELGKRFIFPTTTPTDFHYEEAVRSLDIIVNTGAKTAYLTHFDGLGDLKGQSIYLKQGLDLCKEAIEGAGAVSDPSLLTSYFESKVKDMIQTLADRQGADLTSKDWELLEIDVNLNAQGLLYSYRRNSAA</sequence>
<dbReference type="InterPro" id="IPR036866">
    <property type="entry name" value="RibonucZ/Hydroxyglut_hydro"/>
</dbReference>
<dbReference type="SUPFAM" id="SSF56281">
    <property type="entry name" value="Metallo-hydrolase/oxidoreductase"/>
    <property type="match status" value="1"/>
</dbReference>
<dbReference type="Pfam" id="PF00753">
    <property type="entry name" value="Lactamase_B"/>
    <property type="match status" value="1"/>
</dbReference>